<keyword evidence="3" id="KW-0472">Membrane</keyword>
<dbReference type="Gene3D" id="3.30.70.1430">
    <property type="entry name" value="Multidrug efflux transporter AcrB pore domain"/>
    <property type="match status" value="2"/>
</dbReference>
<dbReference type="PANTHER" id="PTHR32063">
    <property type="match status" value="1"/>
</dbReference>
<feature type="transmembrane region" description="Helical" evidence="3">
    <location>
        <begin position="426"/>
        <end position="446"/>
    </location>
</feature>
<dbReference type="InterPro" id="IPR001036">
    <property type="entry name" value="Acrflvin-R"/>
</dbReference>
<dbReference type="Proteomes" id="UP000182690">
    <property type="component" value="Unassembled WGS sequence"/>
</dbReference>
<keyword evidence="1" id="KW-0175">Coiled coil</keyword>
<reference evidence="4 5" key="1">
    <citation type="submission" date="2016-10" db="EMBL/GenBank/DDBJ databases">
        <authorList>
            <person name="de Groot N.N."/>
        </authorList>
    </citation>
    <scope>NUCLEOTIDE SEQUENCE [LARGE SCALE GENOMIC DNA]</scope>
    <source>
        <strain evidence="4 5">DSM 22788</strain>
    </source>
</reference>
<dbReference type="PRINTS" id="PR00702">
    <property type="entry name" value="ACRIFLAVINRP"/>
</dbReference>
<feature type="transmembrane region" description="Helical" evidence="3">
    <location>
        <begin position="12"/>
        <end position="33"/>
    </location>
</feature>
<dbReference type="eggNOG" id="COG0841">
    <property type="taxonomic scope" value="Bacteria"/>
</dbReference>
<dbReference type="EMBL" id="FNKB01000001">
    <property type="protein sequence ID" value="SDQ10556.1"/>
    <property type="molecule type" value="Genomic_DNA"/>
</dbReference>
<dbReference type="Gene3D" id="1.20.1640.10">
    <property type="entry name" value="Multidrug efflux transporter AcrB transmembrane domain"/>
    <property type="match status" value="3"/>
</dbReference>
<feature type="transmembrane region" description="Helical" evidence="3">
    <location>
        <begin position="1030"/>
        <end position="1049"/>
    </location>
</feature>
<feature type="region of interest" description="Disordered" evidence="2">
    <location>
        <begin position="505"/>
        <end position="540"/>
    </location>
</feature>
<organism evidence="4 5">
    <name type="scientific">Leucobacter chromiiresistens</name>
    <dbReference type="NCBI Taxonomy" id="1079994"/>
    <lineage>
        <taxon>Bacteria</taxon>
        <taxon>Bacillati</taxon>
        <taxon>Actinomycetota</taxon>
        <taxon>Actinomycetes</taxon>
        <taxon>Micrococcales</taxon>
        <taxon>Microbacteriaceae</taxon>
        <taxon>Leucobacter</taxon>
    </lineage>
</organism>
<feature type="region of interest" description="Disordered" evidence="2">
    <location>
        <begin position="1209"/>
        <end position="1318"/>
    </location>
</feature>
<evidence type="ECO:0000313" key="4">
    <source>
        <dbReference type="EMBL" id="SDQ10556.1"/>
    </source>
</evidence>
<dbReference type="Gene3D" id="3.30.70.1320">
    <property type="entry name" value="Multidrug efflux transporter AcrB pore domain like"/>
    <property type="match status" value="1"/>
</dbReference>
<feature type="transmembrane region" description="Helical" evidence="3">
    <location>
        <begin position="568"/>
        <end position="588"/>
    </location>
</feature>
<feature type="compositionally biased region" description="Basic and acidic residues" evidence="2">
    <location>
        <begin position="1217"/>
        <end position="1241"/>
    </location>
</feature>
<dbReference type="InterPro" id="IPR027463">
    <property type="entry name" value="AcrB_DN_DC_subdom"/>
</dbReference>
<dbReference type="GO" id="GO:0005886">
    <property type="term" value="C:plasma membrane"/>
    <property type="evidence" value="ECO:0007669"/>
    <property type="project" value="TreeGrafter"/>
</dbReference>
<dbReference type="SUPFAM" id="SSF82714">
    <property type="entry name" value="Multidrug efflux transporter AcrB TolC docking domain, DN and DC subdomains"/>
    <property type="match status" value="2"/>
</dbReference>
<feature type="transmembrane region" description="Helical" evidence="3">
    <location>
        <begin position="1081"/>
        <end position="1102"/>
    </location>
</feature>
<name>A0A1H0Y6H2_9MICO</name>
<feature type="transmembrane region" description="Helical" evidence="3">
    <location>
        <begin position="1162"/>
        <end position="1186"/>
    </location>
</feature>
<feature type="transmembrane region" description="Helical" evidence="3">
    <location>
        <begin position="381"/>
        <end position="405"/>
    </location>
</feature>
<feature type="transmembrane region" description="Helical" evidence="3">
    <location>
        <begin position="458"/>
        <end position="485"/>
    </location>
</feature>
<accession>A0A1H0Y6H2</accession>
<protein>
    <submittedName>
        <fullName evidence="4">Hydrophobic/amphiphilic exporter-1, HAE1 family</fullName>
    </submittedName>
</protein>
<feature type="compositionally biased region" description="Low complexity" evidence="2">
    <location>
        <begin position="1263"/>
        <end position="1285"/>
    </location>
</feature>
<dbReference type="SUPFAM" id="SSF82693">
    <property type="entry name" value="Multidrug efflux transporter AcrB pore domain, PN1, PN2, PC1 and PC2 subdomains"/>
    <property type="match status" value="2"/>
</dbReference>
<dbReference type="SUPFAM" id="SSF82866">
    <property type="entry name" value="Multidrug efflux transporter AcrB transmembrane domain"/>
    <property type="match status" value="2"/>
</dbReference>
<dbReference type="RefSeq" id="WP_083351963.1">
    <property type="nucleotide sequence ID" value="NZ_FNKB01000001.1"/>
</dbReference>
<feature type="coiled-coil region" evidence="1">
    <location>
        <begin position="839"/>
        <end position="873"/>
    </location>
</feature>
<dbReference type="STRING" id="1079994.SAMN04488565_0551"/>
<feature type="compositionally biased region" description="Gly residues" evidence="2">
    <location>
        <begin position="1291"/>
        <end position="1311"/>
    </location>
</feature>
<evidence type="ECO:0000313" key="5">
    <source>
        <dbReference type="Proteomes" id="UP000182690"/>
    </source>
</evidence>
<evidence type="ECO:0000256" key="3">
    <source>
        <dbReference type="SAM" id="Phobius"/>
    </source>
</evidence>
<dbReference type="Gene3D" id="3.30.2090.10">
    <property type="entry name" value="Multidrug efflux transporter AcrB TolC docking domain, DN and DC subdomains"/>
    <property type="match status" value="2"/>
</dbReference>
<dbReference type="Pfam" id="PF00873">
    <property type="entry name" value="ACR_tran"/>
    <property type="match status" value="3"/>
</dbReference>
<sequence length="1318" mass="136306">MSFLTRTSLKNRLIVGLTTLAIAVIGVVSMGSLKQELMPSMQVPMAFVMAQSQGLAPEEMASTVTEPVEQALLAVPGVTSVTSTTSSGDAQIIAEWRFGEDDDETLRAIRSAAEALRPSFPSGSELQVMSGGADDMPAMMLSAGTSGDQEAFGDALAQTVVPALQNIPGVRTVDLAGQQEHRITIALRAADVTRLEVDPASLQPILQSHGAALPAGQAESAEGPISVTVGTPLASLEDIAALPVPTADGAVRISDFADVELEAVPAQNLSRVNGNPSLTLQITPAQGANVVDISHAVHAELDRLAPTLDAEFITIFDQAPFIEQSIHDLSVEGGLGLLFAVLVILAFLWSWRSTVIAAVSIPLSLLITLIGLWTSGNTLNILTLGALTIAIGRVVDDSIVVIENISRRRGDGPLTVEGVVASVRQVAGAITASTLTTVAVFLPIAFVSGIAGQLFRPFAVTVSIALIASLVVALTIVPVLAYWFLRHAPAHRGAAASAADGAADADRAGRAVQDHERAPEPAAFGAGSADAPRSLPAEPSELDEIQTAPDRLQRTFMPALNATRRHPAITLVVSGLLLVATLGMTAFIKTDFLGSSGQESLQLTQAPPQEAGDDLVAAAEPVEAALGRIPGIADVMTSIPMPTPGTPSTISYDLQLDDGADVETVEAAVQDAVDALPDAGEISLASQDAFVAGAAGEGIALQISGNDGQALREASDLLEAQLADADGVRSVTSELSGEQPVLRVVVDELEATRLGFDRTTIATAVQEALSGSTVGTLMLGGQERDIIVRTPGTERAADQLGEVLLPVTAQQTAEAQKAAGKVLEDKAKAEAEAARIEAANELDAQIADAANQRAELVSQIGALNEQLAQLSAAPVVPEAPRTPDEDALVRAQEERAEQLAGLQGALESAQAGITGMDEQIAALRQAQTDAATRQAEAEAAEAEQREAAEVTGDAIPLSAVATIEQELTAPTITRADGERQVSLTVIPRDGELATASLSIDTAIAETKLPAGVQFEQGGAAEQQDEAFGQLGLAMLAAIMLVLLVMVATFRSFRGPLVLLISIPFAATGAIIGLLVTQTALGLPALIGLLMLIGIVVTNAIVLMDLVNRLREAGATLDEAVEHGTRLRLRPILMTAAATVFALIPMSLGLTGGGVFISKPLAIVVIGGLVSSTLLTLILVPILYTLVERRRERRLVKRAARRERRLALRADGASAPTEARDAQREFAAEQRTAKQEAREAKQAARAAQRAAKREGREAKRAARANRSTARSAGSAGSAGGRSPEADAAGEDGTAGGGEPAGGVEPSGGGEPGAAGEARA</sequence>
<evidence type="ECO:0000256" key="1">
    <source>
        <dbReference type="SAM" id="Coils"/>
    </source>
</evidence>
<feature type="compositionally biased region" description="Basic and acidic residues" evidence="2">
    <location>
        <begin position="1250"/>
        <end position="1259"/>
    </location>
</feature>
<dbReference type="Gene3D" id="3.30.70.1440">
    <property type="entry name" value="Multidrug efflux transporter AcrB pore domain"/>
    <property type="match status" value="1"/>
</dbReference>
<dbReference type="PANTHER" id="PTHR32063:SF0">
    <property type="entry name" value="SWARMING MOTILITY PROTEIN SWRC"/>
    <property type="match status" value="1"/>
</dbReference>
<evidence type="ECO:0000256" key="2">
    <source>
        <dbReference type="SAM" id="MobiDB-lite"/>
    </source>
</evidence>
<proteinExistence type="predicted"/>
<feature type="transmembrane region" description="Helical" evidence="3">
    <location>
        <begin position="329"/>
        <end position="348"/>
    </location>
</feature>
<keyword evidence="3" id="KW-1133">Transmembrane helix</keyword>
<feature type="transmembrane region" description="Helical" evidence="3">
    <location>
        <begin position="355"/>
        <end position="375"/>
    </location>
</feature>
<gene>
    <name evidence="4" type="ORF">SAMN04488565_0551</name>
</gene>
<feature type="transmembrane region" description="Helical" evidence="3">
    <location>
        <begin position="1056"/>
        <end position="1075"/>
    </location>
</feature>
<feature type="transmembrane region" description="Helical" evidence="3">
    <location>
        <begin position="1131"/>
        <end position="1156"/>
    </location>
</feature>
<keyword evidence="3" id="KW-0812">Transmembrane</keyword>
<dbReference type="OrthoDB" id="3306666at2"/>
<feature type="compositionally biased region" description="Basic and acidic residues" evidence="2">
    <location>
        <begin position="505"/>
        <end position="519"/>
    </location>
</feature>
<dbReference type="GO" id="GO:0042910">
    <property type="term" value="F:xenobiotic transmembrane transporter activity"/>
    <property type="evidence" value="ECO:0007669"/>
    <property type="project" value="TreeGrafter"/>
</dbReference>